<dbReference type="AlphaFoldDB" id="A0A200Q197"/>
<evidence type="ECO:0000313" key="3">
    <source>
        <dbReference type="Proteomes" id="UP000195402"/>
    </source>
</evidence>
<dbReference type="Pfam" id="PF13966">
    <property type="entry name" value="zf-RVT"/>
    <property type="match status" value="1"/>
</dbReference>
<sequence>MAATNLKLLRGVGANDADFQVRGFSLASQCYMCYYEVEDLEHILWSCKMVEKIWD</sequence>
<dbReference type="OrthoDB" id="1436531at2759"/>
<keyword evidence="2" id="KW-0808">Transferase</keyword>
<organism evidence="2 3">
    <name type="scientific">Macleaya cordata</name>
    <name type="common">Five-seeded plume-poppy</name>
    <name type="synonym">Bocconia cordata</name>
    <dbReference type="NCBI Taxonomy" id="56857"/>
    <lineage>
        <taxon>Eukaryota</taxon>
        <taxon>Viridiplantae</taxon>
        <taxon>Streptophyta</taxon>
        <taxon>Embryophyta</taxon>
        <taxon>Tracheophyta</taxon>
        <taxon>Spermatophyta</taxon>
        <taxon>Magnoliopsida</taxon>
        <taxon>Ranunculales</taxon>
        <taxon>Papaveraceae</taxon>
        <taxon>Papaveroideae</taxon>
        <taxon>Macleaya</taxon>
    </lineage>
</organism>
<keyword evidence="2" id="KW-0548">Nucleotidyltransferase</keyword>
<protein>
    <submittedName>
        <fullName evidence="2">Reverse transcriptase zinc-binding domain</fullName>
    </submittedName>
</protein>
<keyword evidence="2" id="KW-0695">RNA-directed DNA polymerase</keyword>
<keyword evidence="3" id="KW-1185">Reference proteome</keyword>
<dbReference type="InterPro" id="IPR026960">
    <property type="entry name" value="RVT-Znf"/>
</dbReference>
<comment type="caution">
    <text evidence="2">The sequence shown here is derived from an EMBL/GenBank/DDBJ whole genome shotgun (WGS) entry which is preliminary data.</text>
</comment>
<accession>A0A200Q197</accession>
<proteinExistence type="predicted"/>
<gene>
    <name evidence="2" type="ORF">BVC80_8701g10</name>
</gene>
<dbReference type="InParanoid" id="A0A200Q197"/>
<dbReference type="Proteomes" id="UP000195402">
    <property type="component" value="Unassembled WGS sequence"/>
</dbReference>
<reference evidence="2 3" key="1">
    <citation type="journal article" date="2017" name="Mol. Plant">
        <title>The Genome of Medicinal Plant Macleaya cordata Provides New Insights into Benzylisoquinoline Alkaloids Metabolism.</title>
        <authorList>
            <person name="Liu X."/>
            <person name="Liu Y."/>
            <person name="Huang P."/>
            <person name="Ma Y."/>
            <person name="Qing Z."/>
            <person name="Tang Q."/>
            <person name="Cao H."/>
            <person name="Cheng P."/>
            <person name="Zheng Y."/>
            <person name="Yuan Z."/>
            <person name="Zhou Y."/>
            <person name="Liu J."/>
            <person name="Tang Z."/>
            <person name="Zhuo Y."/>
            <person name="Zhang Y."/>
            <person name="Yu L."/>
            <person name="Huang J."/>
            <person name="Yang P."/>
            <person name="Peng Q."/>
            <person name="Zhang J."/>
            <person name="Jiang W."/>
            <person name="Zhang Z."/>
            <person name="Lin K."/>
            <person name="Ro D.K."/>
            <person name="Chen X."/>
            <person name="Xiong X."/>
            <person name="Shang Y."/>
            <person name="Huang S."/>
            <person name="Zeng J."/>
        </authorList>
    </citation>
    <scope>NUCLEOTIDE SEQUENCE [LARGE SCALE GENOMIC DNA]</scope>
    <source>
        <strain evidence="3">cv. BLH2017</strain>
        <tissue evidence="2">Root</tissue>
    </source>
</reference>
<evidence type="ECO:0000259" key="1">
    <source>
        <dbReference type="Pfam" id="PF13966"/>
    </source>
</evidence>
<name>A0A200Q197_MACCD</name>
<evidence type="ECO:0000313" key="2">
    <source>
        <dbReference type="EMBL" id="OVA04216.1"/>
    </source>
</evidence>
<feature type="domain" description="Reverse transcriptase zinc-binding" evidence="1">
    <location>
        <begin position="19"/>
        <end position="54"/>
    </location>
</feature>
<dbReference type="GO" id="GO:0003964">
    <property type="term" value="F:RNA-directed DNA polymerase activity"/>
    <property type="evidence" value="ECO:0007669"/>
    <property type="project" value="UniProtKB-KW"/>
</dbReference>
<dbReference type="EMBL" id="MVGT01003344">
    <property type="protein sequence ID" value="OVA04216.1"/>
    <property type="molecule type" value="Genomic_DNA"/>
</dbReference>